<dbReference type="EMBL" id="CP014332">
    <property type="protein sequence ID" value="APS42492.1"/>
    <property type="molecule type" value="Genomic_DNA"/>
</dbReference>
<dbReference type="Pfam" id="PF03793">
    <property type="entry name" value="PASTA"/>
    <property type="match status" value="1"/>
</dbReference>
<gene>
    <name evidence="3" type="ORF">FOL01_1633</name>
</gene>
<evidence type="ECO:0000256" key="1">
    <source>
        <dbReference type="SAM" id="MobiDB-lite"/>
    </source>
</evidence>
<evidence type="ECO:0000313" key="3">
    <source>
        <dbReference type="EMBL" id="APS42492.1"/>
    </source>
</evidence>
<accession>A0A1L6RDG3</accession>
<dbReference type="Gene3D" id="3.30.10.20">
    <property type="match status" value="1"/>
</dbReference>
<dbReference type="OrthoDB" id="2300363at2"/>
<sequence>MGKLQIIGRLARVAASAVTPMALDEATKIINNQLDKRKHYVKIPDVTSLPLDEAAKVLEQYEFNYALVKLPADIKYADNDSNTVLRILPKGGTSVDPTTFVKVYYADADTIDKSNTLFKDMVDQKIDKQEKHRQTVREVANKSKQVAADVGNKITPRKRNSDK</sequence>
<feature type="region of interest" description="Disordered" evidence="1">
    <location>
        <begin position="129"/>
        <end position="163"/>
    </location>
</feature>
<proteinExistence type="predicted"/>
<dbReference type="AlphaFoldDB" id="A0A1L6RDG3"/>
<organism evidence="3 4">
    <name type="scientific">Weissella jogaejeotgali</name>
    <dbReference type="NCBI Taxonomy" id="1631871"/>
    <lineage>
        <taxon>Bacteria</taxon>
        <taxon>Bacillati</taxon>
        <taxon>Bacillota</taxon>
        <taxon>Bacilli</taxon>
        <taxon>Lactobacillales</taxon>
        <taxon>Lactobacillaceae</taxon>
        <taxon>Weissella</taxon>
    </lineage>
</organism>
<dbReference type="RefSeq" id="WP_075270232.1">
    <property type="nucleotide sequence ID" value="NZ_CP014332.1"/>
</dbReference>
<dbReference type="SMART" id="SM00740">
    <property type="entry name" value="PASTA"/>
    <property type="match status" value="1"/>
</dbReference>
<dbReference type="PROSITE" id="PS51178">
    <property type="entry name" value="PASTA"/>
    <property type="match status" value="1"/>
</dbReference>
<protein>
    <recommendedName>
        <fullName evidence="2">PASTA domain-containing protein</fullName>
    </recommendedName>
</protein>
<dbReference type="InterPro" id="IPR005543">
    <property type="entry name" value="PASTA_dom"/>
</dbReference>
<reference evidence="3 4" key="1">
    <citation type="submission" date="2016-02" db="EMBL/GenBank/DDBJ databases">
        <title>Complete Genome Sequence of Weissella jogaejeotgali FOL01.</title>
        <authorList>
            <person name="Lee J.-H."/>
            <person name="Ku H.-J."/>
        </authorList>
    </citation>
    <scope>NUCLEOTIDE SEQUENCE [LARGE SCALE GENOMIC DNA]</scope>
    <source>
        <strain evidence="3 4">FOL01</strain>
    </source>
</reference>
<feature type="compositionally biased region" description="Basic and acidic residues" evidence="1">
    <location>
        <begin position="129"/>
        <end position="141"/>
    </location>
</feature>
<evidence type="ECO:0000259" key="2">
    <source>
        <dbReference type="PROSITE" id="PS51178"/>
    </source>
</evidence>
<name>A0A1L6RDG3_9LACO</name>
<dbReference type="KEGG" id="wjo:FOL01_1633"/>
<keyword evidence="4" id="KW-1185">Reference proteome</keyword>
<dbReference type="CDD" id="cd06577">
    <property type="entry name" value="PASTA_pknB"/>
    <property type="match status" value="1"/>
</dbReference>
<feature type="domain" description="PASTA" evidence="2">
    <location>
        <begin position="37"/>
        <end position="107"/>
    </location>
</feature>
<dbReference type="Proteomes" id="UP000185473">
    <property type="component" value="Chromosome"/>
</dbReference>
<evidence type="ECO:0000313" key="4">
    <source>
        <dbReference type="Proteomes" id="UP000185473"/>
    </source>
</evidence>